<feature type="region of interest" description="Disordered" evidence="7">
    <location>
        <begin position="570"/>
        <end position="591"/>
    </location>
</feature>
<protein>
    <submittedName>
        <fullName evidence="11">Thiol reductant ABC exporter subunit CydD</fullName>
    </submittedName>
</protein>
<dbReference type="InterPro" id="IPR017871">
    <property type="entry name" value="ABC_transporter-like_CS"/>
</dbReference>
<dbReference type="PANTHER" id="PTHR24221:SF261">
    <property type="entry name" value="GLUTATHIONE_L-CYSTEINE TRANSPORT SYSTEM ATP-BINDING_PERMEASE PROTEIN CYDD"/>
    <property type="match status" value="1"/>
</dbReference>
<dbReference type="EMBL" id="JARWAL010000002">
    <property type="protein sequence ID" value="MDR5891775.1"/>
    <property type="molecule type" value="Genomic_DNA"/>
</dbReference>
<reference evidence="11 12" key="1">
    <citation type="submission" date="2023-04" db="EMBL/GenBank/DDBJ databases">
        <title>A long-awaited taxogenomic arrangement of the family Halomonadaceae.</title>
        <authorList>
            <person name="De La Haba R."/>
            <person name="Chuvochina M."/>
            <person name="Wittouck S."/>
            <person name="Arahal D.R."/>
            <person name="Sanchez-Porro C."/>
            <person name="Hugenholtz P."/>
            <person name="Ventosa A."/>
        </authorList>
    </citation>
    <scope>NUCLEOTIDE SEQUENCE [LARGE SCALE GENOMIC DNA]</scope>
    <source>
        <strain evidence="11 12">DSM 17332</strain>
    </source>
</reference>
<dbReference type="InterPro" id="IPR014216">
    <property type="entry name" value="ABC_transptr_CydD"/>
</dbReference>
<keyword evidence="5 8" id="KW-1133">Transmembrane helix</keyword>
<dbReference type="InterPro" id="IPR036640">
    <property type="entry name" value="ABC1_TM_sf"/>
</dbReference>
<feature type="transmembrane region" description="Helical" evidence="8">
    <location>
        <begin position="151"/>
        <end position="167"/>
    </location>
</feature>
<dbReference type="CDD" id="cd18584">
    <property type="entry name" value="ABC_6TM_AarD_CydD"/>
    <property type="match status" value="1"/>
</dbReference>
<keyword evidence="6 8" id="KW-0472">Membrane</keyword>
<proteinExistence type="predicted"/>
<dbReference type="PROSITE" id="PS50929">
    <property type="entry name" value="ABC_TM1F"/>
    <property type="match status" value="1"/>
</dbReference>
<evidence type="ECO:0000313" key="11">
    <source>
        <dbReference type="EMBL" id="MDR5891775.1"/>
    </source>
</evidence>
<dbReference type="InterPro" id="IPR011527">
    <property type="entry name" value="ABC1_TM_dom"/>
</dbReference>
<dbReference type="InterPro" id="IPR003593">
    <property type="entry name" value="AAA+_ATPase"/>
</dbReference>
<dbReference type="Proteomes" id="UP001252270">
    <property type="component" value="Unassembled WGS sequence"/>
</dbReference>
<evidence type="ECO:0000313" key="12">
    <source>
        <dbReference type="Proteomes" id="UP001252270"/>
    </source>
</evidence>
<evidence type="ECO:0000259" key="10">
    <source>
        <dbReference type="PROSITE" id="PS50929"/>
    </source>
</evidence>
<dbReference type="PROSITE" id="PS00211">
    <property type="entry name" value="ABC_TRANSPORTER_1"/>
    <property type="match status" value="1"/>
</dbReference>
<keyword evidence="2 8" id="KW-0812">Transmembrane</keyword>
<evidence type="ECO:0000256" key="2">
    <source>
        <dbReference type="ARBA" id="ARBA00022692"/>
    </source>
</evidence>
<dbReference type="InterPro" id="IPR027417">
    <property type="entry name" value="P-loop_NTPase"/>
</dbReference>
<organism evidence="11 12">
    <name type="scientific">Halomonas mongoliensis</name>
    <dbReference type="NCBI Taxonomy" id="321265"/>
    <lineage>
        <taxon>Bacteria</taxon>
        <taxon>Pseudomonadati</taxon>
        <taxon>Pseudomonadota</taxon>
        <taxon>Gammaproteobacteria</taxon>
        <taxon>Oceanospirillales</taxon>
        <taxon>Halomonadaceae</taxon>
        <taxon>Halomonas</taxon>
    </lineage>
</organism>
<feature type="domain" description="ABC transmembrane type-1" evidence="10">
    <location>
        <begin position="27"/>
        <end position="321"/>
    </location>
</feature>
<gene>
    <name evidence="11" type="primary">cydD</name>
    <name evidence="11" type="ORF">QC820_03030</name>
</gene>
<dbReference type="SMART" id="SM00382">
    <property type="entry name" value="AAA"/>
    <property type="match status" value="1"/>
</dbReference>
<name>A0ABU1GIX0_9GAMM</name>
<dbReference type="InterPro" id="IPR039421">
    <property type="entry name" value="Type_1_exporter"/>
</dbReference>
<evidence type="ECO:0000256" key="7">
    <source>
        <dbReference type="SAM" id="MobiDB-lite"/>
    </source>
</evidence>
<dbReference type="SUPFAM" id="SSF90123">
    <property type="entry name" value="ABC transporter transmembrane region"/>
    <property type="match status" value="1"/>
</dbReference>
<feature type="transmembrane region" description="Helical" evidence="8">
    <location>
        <begin position="173"/>
        <end position="193"/>
    </location>
</feature>
<evidence type="ECO:0000256" key="4">
    <source>
        <dbReference type="ARBA" id="ARBA00022840"/>
    </source>
</evidence>
<dbReference type="NCBIfam" id="TIGR02857">
    <property type="entry name" value="CydD"/>
    <property type="match status" value="1"/>
</dbReference>
<dbReference type="InterPro" id="IPR003439">
    <property type="entry name" value="ABC_transporter-like_ATP-bd"/>
</dbReference>
<evidence type="ECO:0000256" key="1">
    <source>
        <dbReference type="ARBA" id="ARBA00004651"/>
    </source>
</evidence>
<dbReference type="RefSeq" id="WP_309635716.1">
    <property type="nucleotide sequence ID" value="NZ_JARWAL010000002.1"/>
</dbReference>
<evidence type="ECO:0000256" key="8">
    <source>
        <dbReference type="SAM" id="Phobius"/>
    </source>
</evidence>
<feature type="domain" description="ABC transporter" evidence="9">
    <location>
        <begin position="355"/>
        <end position="588"/>
    </location>
</feature>
<feature type="compositionally biased region" description="Low complexity" evidence="7">
    <location>
        <begin position="570"/>
        <end position="581"/>
    </location>
</feature>
<keyword evidence="12" id="KW-1185">Reference proteome</keyword>
<feature type="transmembrane region" description="Helical" evidence="8">
    <location>
        <begin position="251"/>
        <end position="284"/>
    </location>
</feature>
<evidence type="ECO:0000256" key="5">
    <source>
        <dbReference type="ARBA" id="ARBA00022989"/>
    </source>
</evidence>
<sequence length="591" mass="63206">MSAATESPTPRQRLARCLAPQRHWLRGALLLALSGAVLLVAQSWLLAALFSYWLLAWQGLAPAEAPAAWWLPALAACLALRPLLHAGREALSRRASRDARAALRRTLLERLGELGPARRRYGSDGALGAKVLEQVDALDGYIARYRVQSRLAVLVPLLLGAMVALHSPLAAGLMLLTAPLVPLFMVLVGRAAAGASRRQLETLARLGGHFLDLARGMGTLQRLGATAQAGRRIAAASEAYRGRTMGVLRLAFLSSAVLEFFSALAIALVALYLGLGLLGILPWAKGEVPVIYQSALFILLLAPEFYAPLRQLGADYHARAEAEGAMDELAPLLDATPWRPEARRAPAQGVSPPRLDCRELALFGDGGRCRLAPLTLSLAPGERLLVQGESGSGKSSLLEALLGFSPYAGSLRVDGVELAELDRQAWHRRLGYLGQQPPVLRGSVADNLRLAAPAAGDAELVAVLERVELWPLLAKRQGLATVLGERGRGLSGGQLQRLALAQLLLSEAPLWLFDEPTAHLDPDAARRLHGLIERLSRERSVLLVSHEADGLDWVDRRLALAAPAAACDPSAAAPDTATVATHRQETPACQS</sequence>
<evidence type="ECO:0000259" key="9">
    <source>
        <dbReference type="PROSITE" id="PS50893"/>
    </source>
</evidence>
<keyword evidence="3" id="KW-0547">Nucleotide-binding</keyword>
<comment type="subcellular location">
    <subcellularLocation>
        <location evidence="1">Cell membrane</location>
        <topology evidence="1">Multi-pass membrane protein</topology>
    </subcellularLocation>
</comment>
<dbReference type="Gene3D" id="1.20.1560.10">
    <property type="entry name" value="ABC transporter type 1, transmembrane domain"/>
    <property type="match status" value="1"/>
</dbReference>
<dbReference type="Gene3D" id="3.40.50.300">
    <property type="entry name" value="P-loop containing nucleotide triphosphate hydrolases"/>
    <property type="match status" value="1"/>
</dbReference>
<dbReference type="PROSITE" id="PS50893">
    <property type="entry name" value="ABC_TRANSPORTER_2"/>
    <property type="match status" value="1"/>
</dbReference>
<feature type="transmembrane region" description="Helical" evidence="8">
    <location>
        <begin position="28"/>
        <end position="55"/>
    </location>
</feature>
<evidence type="ECO:0000256" key="3">
    <source>
        <dbReference type="ARBA" id="ARBA00022741"/>
    </source>
</evidence>
<dbReference type="PANTHER" id="PTHR24221">
    <property type="entry name" value="ATP-BINDING CASSETTE SUB-FAMILY B"/>
    <property type="match status" value="1"/>
</dbReference>
<dbReference type="Pfam" id="PF00664">
    <property type="entry name" value="ABC_membrane"/>
    <property type="match status" value="1"/>
</dbReference>
<dbReference type="SUPFAM" id="SSF52540">
    <property type="entry name" value="P-loop containing nucleoside triphosphate hydrolases"/>
    <property type="match status" value="1"/>
</dbReference>
<dbReference type="InterPro" id="IPR025662">
    <property type="entry name" value="Sigma_54_int_dom_ATP-bd_1"/>
</dbReference>
<evidence type="ECO:0000256" key="6">
    <source>
        <dbReference type="ARBA" id="ARBA00023136"/>
    </source>
</evidence>
<dbReference type="PROSITE" id="PS00675">
    <property type="entry name" value="SIGMA54_INTERACT_1"/>
    <property type="match status" value="1"/>
</dbReference>
<dbReference type="Pfam" id="PF00005">
    <property type="entry name" value="ABC_tran"/>
    <property type="match status" value="1"/>
</dbReference>
<feature type="transmembrane region" description="Helical" evidence="8">
    <location>
        <begin position="67"/>
        <end position="84"/>
    </location>
</feature>
<keyword evidence="4" id="KW-0067">ATP-binding</keyword>
<accession>A0ABU1GIX0</accession>
<comment type="caution">
    <text evidence="11">The sequence shown here is derived from an EMBL/GenBank/DDBJ whole genome shotgun (WGS) entry which is preliminary data.</text>
</comment>